<name>A0ABY7W042_9BACT</name>
<dbReference type="CDD" id="cd07984">
    <property type="entry name" value="LPLAT_LABLAT-like"/>
    <property type="match status" value="1"/>
</dbReference>
<keyword evidence="5" id="KW-0472">Membrane</keyword>
<dbReference type="PANTHER" id="PTHR30606:SF10">
    <property type="entry name" value="PHOSPHATIDYLINOSITOL MANNOSIDE ACYLTRANSFERASE"/>
    <property type="match status" value="1"/>
</dbReference>
<organism evidence="7 8">
    <name type="scientific">Lentisphaera profundi</name>
    <dbReference type="NCBI Taxonomy" id="1658616"/>
    <lineage>
        <taxon>Bacteria</taxon>
        <taxon>Pseudomonadati</taxon>
        <taxon>Lentisphaerota</taxon>
        <taxon>Lentisphaeria</taxon>
        <taxon>Lentisphaerales</taxon>
        <taxon>Lentisphaeraceae</taxon>
        <taxon>Lentisphaera</taxon>
    </lineage>
</organism>
<dbReference type="PANTHER" id="PTHR30606">
    <property type="entry name" value="LIPID A BIOSYNTHESIS LAUROYL ACYLTRANSFERASE"/>
    <property type="match status" value="1"/>
</dbReference>
<evidence type="ECO:0000313" key="8">
    <source>
        <dbReference type="Proteomes" id="UP001214250"/>
    </source>
</evidence>
<sequence>MAKKIKKIRKKIQGPLEIMAIYGLMAVVKCLPLKWARSVGSSLGFMAYQVPSIKKLIHANLDVAFPDMETKESREIAIRSMGGLFNVFIEFLWFKGREKQVEKYIEWDEASMSFFKERRAANKDKKPCILLTMHMGNWEVIGQSHYTIANETLTSVATQIKNNVLEQIMYEGRTATGAKITHEKGAVKALIKSLRDKQTIGLLVDQSTKIKQGGVYAKYFSLDATISRSPATFAKKFDPDVFMVECHRTKKGFYISYNPLPFDYKECGSEEIYSAKLLEYMESIVRKRPDQWIWFYKRWSSYISSEDKDKYPYYSDLDRHAE</sequence>
<dbReference type="RefSeq" id="WP_274152149.1">
    <property type="nucleotide sequence ID" value="NZ_CP117812.1"/>
</dbReference>
<gene>
    <name evidence="7" type="ORF">PQO03_17540</name>
</gene>
<keyword evidence="4" id="KW-0808">Transferase</keyword>
<proteinExistence type="predicted"/>
<keyword evidence="8" id="KW-1185">Reference proteome</keyword>
<evidence type="ECO:0000256" key="4">
    <source>
        <dbReference type="ARBA" id="ARBA00022679"/>
    </source>
</evidence>
<protein>
    <submittedName>
        <fullName evidence="7">Lysophospholipid acyltransferase family protein</fullName>
    </submittedName>
</protein>
<keyword evidence="2" id="KW-1003">Cell membrane</keyword>
<dbReference type="GO" id="GO:0016746">
    <property type="term" value="F:acyltransferase activity"/>
    <property type="evidence" value="ECO:0007669"/>
    <property type="project" value="UniProtKB-KW"/>
</dbReference>
<evidence type="ECO:0000256" key="3">
    <source>
        <dbReference type="ARBA" id="ARBA00022519"/>
    </source>
</evidence>
<evidence type="ECO:0000256" key="5">
    <source>
        <dbReference type="ARBA" id="ARBA00023136"/>
    </source>
</evidence>
<dbReference type="Proteomes" id="UP001214250">
    <property type="component" value="Chromosome 2"/>
</dbReference>
<evidence type="ECO:0000256" key="1">
    <source>
        <dbReference type="ARBA" id="ARBA00004533"/>
    </source>
</evidence>
<dbReference type="EMBL" id="CP117812">
    <property type="protein sequence ID" value="WDE97633.1"/>
    <property type="molecule type" value="Genomic_DNA"/>
</dbReference>
<evidence type="ECO:0000313" key="7">
    <source>
        <dbReference type="EMBL" id="WDE97633.1"/>
    </source>
</evidence>
<accession>A0ABY7W042</accession>
<keyword evidence="3" id="KW-0997">Cell inner membrane</keyword>
<evidence type="ECO:0000256" key="2">
    <source>
        <dbReference type="ARBA" id="ARBA00022475"/>
    </source>
</evidence>
<keyword evidence="6 7" id="KW-0012">Acyltransferase</keyword>
<comment type="subcellular location">
    <subcellularLocation>
        <location evidence="1">Cell inner membrane</location>
    </subcellularLocation>
</comment>
<reference evidence="7 8" key="1">
    <citation type="submission" date="2023-02" db="EMBL/GenBank/DDBJ databases">
        <title>Genome sequence of Lentisphaera profundi SAORIC-696.</title>
        <authorList>
            <person name="Kim e."/>
            <person name="Cho J.-C."/>
            <person name="Choi A."/>
            <person name="Kang I."/>
        </authorList>
    </citation>
    <scope>NUCLEOTIDE SEQUENCE [LARGE SCALE GENOMIC DNA]</scope>
    <source>
        <strain evidence="7 8">SAORIC-696</strain>
    </source>
</reference>
<dbReference type="InterPro" id="IPR004960">
    <property type="entry name" value="LipA_acyltrans"/>
</dbReference>
<dbReference type="Pfam" id="PF03279">
    <property type="entry name" value="Lip_A_acyltrans"/>
    <property type="match status" value="1"/>
</dbReference>
<evidence type="ECO:0000256" key="6">
    <source>
        <dbReference type="ARBA" id="ARBA00023315"/>
    </source>
</evidence>